<evidence type="ECO:0000256" key="2">
    <source>
        <dbReference type="ARBA" id="ARBA00022643"/>
    </source>
</evidence>
<evidence type="ECO:0000313" key="9">
    <source>
        <dbReference type="Proteomes" id="UP000621560"/>
    </source>
</evidence>
<feature type="binding site" evidence="6">
    <location>
        <position position="220"/>
    </location>
    <ligand>
        <name>FMN</name>
        <dbReference type="ChEBI" id="CHEBI:58210"/>
    </ligand>
</feature>
<dbReference type="InterPro" id="IPR051260">
    <property type="entry name" value="Diverse_substr_monoxygenases"/>
</dbReference>
<keyword evidence="3 8" id="KW-0560">Oxidoreductase</keyword>
<dbReference type="PIRSF" id="PIRSF000337">
    <property type="entry name" value="NTA_MOA"/>
    <property type="match status" value="1"/>
</dbReference>
<evidence type="ECO:0000256" key="5">
    <source>
        <dbReference type="ARBA" id="ARBA00033748"/>
    </source>
</evidence>
<dbReference type="EMBL" id="JACXIZ010000003">
    <property type="protein sequence ID" value="MBD2843683.1"/>
    <property type="molecule type" value="Genomic_DNA"/>
</dbReference>
<evidence type="ECO:0000256" key="1">
    <source>
        <dbReference type="ARBA" id="ARBA00022630"/>
    </source>
</evidence>
<keyword evidence="4 8" id="KW-0503">Monooxygenase</keyword>
<dbReference type="Proteomes" id="UP000621560">
    <property type="component" value="Unassembled WGS sequence"/>
</dbReference>
<dbReference type="SUPFAM" id="SSF51679">
    <property type="entry name" value="Bacterial luciferase-like"/>
    <property type="match status" value="1"/>
</dbReference>
<feature type="binding site" evidence="6">
    <location>
        <position position="54"/>
    </location>
    <ligand>
        <name>FMN</name>
        <dbReference type="ChEBI" id="CHEBI:58210"/>
    </ligand>
</feature>
<reference evidence="8" key="1">
    <citation type="submission" date="2020-09" db="EMBL/GenBank/DDBJ databases">
        <title>A novel bacterium of genus Paenibacillus, isolated from South China Sea.</title>
        <authorList>
            <person name="Huang H."/>
            <person name="Mo K."/>
            <person name="Hu Y."/>
        </authorList>
    </citation>
    <scope>NUCLEOTIDE SEQUENCE</scope>
    <source>
        <strain evidence="8">IB182496</strain>
    </source>
</reference>
<dbReference type="Gene3D" id="3.20.20.30">
    <property type="entry name" value="Luciferase-like domain"/>
    <property type="match status" value="1"/>
</dbReference>
<organism evidence="8 9">
    <name type="scientific">Paenibacillus sabuli</name>
    <dbReference type="NCBI Taxonomy" id="2772509"/>
    <lineage>
        <taxon>Bacteria</taxon>
        <taxon>Bacillati</taxon>
        <taxon>Bacillota</taxon>
        <taxon>Bacilli</taxon>
        <taxon>Bacillales</taxon>
        <taxon>Paenibacillaceae</taxon>
        <taxon>Paenibacillus</taxon>
    </lineage>
</organism>
<evidence type="ECO:0000259" key="7">
    <source>
        <dbReference type="Pfam" id="PF00296"/>
    </source>
</evidence>
<dbReference type="PANTHER" id="PTHR30011:SF16">
    <property type="entry name" value="C2H2 FINGER DOMAIN TRANSCRIPTION FACTOR (EUROFUNG)-RELATED"/>
    <property type="match status" value="1"/>
</dbReference>
<accession>A0A927BQL2</accession>
<keyword evidence="9" id="KW-1185">Reference proteome</keyword>
<evidence type="ECO:0000256" key="4">
    <source>
        <dbReference type="ARBA" id="ARBA00023033"/>
    </source>
</evidence>
<dbReference type="GO" id="GO:0004497">
    <property type="term" value="F:monooxygenase activity"/>
    <property type="evidence" value="ECO:0007669"/>
    <property type="project" value="UniProtKB-KW"/>
</dbReference>
<keyword evidence="2 6" id="KW-0288">FMN</keyword>
<keyword evidence="1 6" id="KW-0285">Flavoprotein</keyword>
<feature type="binding site" evidence="6">
    <location>
        <position position="95"/>
    </location>
    <ligand>
        <name>FMN</name>
        <dbReference type="ChEBI" id="CHEBI:58210"/>
    </ligand>
</feature>
<dbReference type="InterPro" id="IPR011251">
    <property type="entry name" value="Luciferase-like_dom"/>
</dbReference>
<comment type="caution">
    <text evidence="8">The sequence shown here is derived from an EMBL/GenBank/DDBJ whole genome shotgun (WGS) entry which is preliminary data.</text>
</comment>
<comment type="similarity">
    <text evidence="5">Belongs to the NtaA/SnaA/DszA monooxygenase family.</text>
</comment>
<evidence type="ECO:0000256" key="6">
    <source>
        <dbReference type="PIRSR" id="PIRSR000337-1"/>
    </source>
</evidence>
<dbReference type="PANTHER" id="PTHR30011">
    <property type="entry name" value="ALKANESULFONATE MONOOXYGENASE-RELATED"/>
    <property type="match status" value="1"/>
</dbReference>
<protein>
    <submittedName>
        <fullName evidence="8">NtaA/DmoA family FMN-dependent monooxygenase</fullName>
        <ecNumber evidence="8">1.14.-.-</ecNumber>
    </submittedName>
</protein>
<feature type="domain" description="Luciferase-like" evidence="7">
    <location>
        <begin position="30"/>
        <end position="377"/>
    </location>
</feature>
<dbReference type="AlphaFoldDB" id="A0A927BQL2"/>
<proteinExistence type="inferred from homology"/>
<dbReference type="RefSeq" id="WP_190913726.1">
    <property type="nucleotide sequence ID" value="NZ_JACXIZ010000003.1"/>
</dbReference>
<sequence length="442" mass="49396">MKKQLRLATTLIAPGATSGLWRHPSHQVGLKLSDYVRMARHAEAGKLDFLFQPDQYRTAGTTPDEFRHHAQVGMEPVTLLSALAAVTEHIGLAATLSTTYHEPYHVARMMASLDHLSGGRASWNIVHSRGDHEAHNFSMAHRPPPEERSAQGTEFVDIVKRLWDSWEDEAILADKKSGVYADPDKVHVLNHESKWFSVKGPLNVARPPQGHPVLIEAGQSERFIERAARHANIVFTMLNRMDQAQSFYRALNNRLTAFGRRPGDLLLMPGLTLCVGHTEAEAHRKKQERERLARHPMRLDLLSYWIGLDVQAFGLGLDSSLPDSQAVPERHLYRERKAMADRLGLVTVRELVEAVKENQGHLSITGTPGQIADTLGQWLAEDAADGFIFIPGLLPDDLDDLVELVVPELQRRGIFRTAYEGRQLRAHLGIGRPANGFSGRQS</sequence>
<name>A0A927BQL2_9BACL</name>
<dbReference type="Pfam" id="PF00296">
    <property type="entry name" value="Bac_luciferase"/>
    <property type="match status" value="1"/>
</dbReference>
<evidence type="ECO:0000256" key="3">
    <source>
        <dbReference type="ARBA" id="ARBA00023002"/>
    </source>
</evidence>
<dbReference type="EC" id="1.14.-.-" evidence="8"/>
<dbReference type="CDD" id="cd01095">
    <property type="entry name" value="Nitrilotriacetate_monoxgenase"/>
    <property type="match status" value="1"/>
</dbReference>
<evidence type="ECO:0000313" key="8">
    <source>
        <dbReference type="EMBL" id="MBD2843683.1"/>
    </source>
</evidence>
<dbReference type="InterPro" id="IPR016215">
    <property type="entry name" value="NTA_MOA"/>
</dbReference>
<gene>
    <name evidence="8" type="ORF">IDH44_00650</name>
</gene>
<dbReference type="GO" id="GO:0016705">
    <property type="term" value="F:oxidoreductase activity, acting on paired donors, with incorporation or reduction of molecular oxygen"/>
    <property type="evidence" value="ECO:0007669"/>
    <property type="project" value="InterPro"/>
</dbReference>
<dbReference type="InterPro" id="IPR036661">
    <property type="entry name" value="Luciferase-like_sf"/>
</dbReference>
<dbReference type="NCBIfam" id="TIGR03860">
    <property type="entry name" value="FMN_nitrolo"/>
    <property type="match status" value="1"/>
</dbReference>